<evidence type="ECO:0000256" key="1">
    <source>
        <dbReference type="SAM" id="SignalP"/>
    </source>
</evidence>
<comment type="caution">
    <text evidence="3">The sequence shown here is derived from an EMBL/GenBank/DDBJ whole genome shotgun (WGS) entry which is preliminary data.</text>
</comment>
<accession>A0A242CIU8</accession>
<evidence type="ECO:0000313" key="3">
    <source>
        <dbReference type="EMBL" id="OTO10156.1"/>
    </source>
</evidence>
<dbReference type="Proteomes" id="UP000195139">
    <property type="component" value="Unassembled WGS sequence"/>
</dbReference>
<dbReference type="AlphaFoldDB" id="A0A242CIU8"/>
<proteinExistence type="predicted"/>
<sequence>MKKKILVALSLALGLFIVLGFGGQSAEATTKAKYFEDQTEVTSVKKANKVLLKGEVTVTTSSPTTTKYAKIYVQHNGLRYYDGCSKLISSEPEYDAKGVATGNYLHVYKFCGCKKN</sequence>
<keyword evidence="4" id="KW-1185">Reference proteome</keyword>
<name>A0A242CIU8_9ENTE</name>
<reference evidence="3" key="1">
    <citation type="submission" date="2017-05" db="EMBL/GenBank/DDBJ databases">
        <title>The Genome Sequence of Enterococcus sp. 4G2_DIV0659.</title>
        <authorList>
            <consortium name="The Broad Institute Genomics Platform"/>
            <consortium name="The Broad Institute Genomic Center for Infectious Diseases"/>
            <person name="Earl A."/>
            <person name="Manson A."/>
            <person name="Schwartman J."/>
            <person name="Gilmore M."/>
            <person name="Abouelleil A."/>
            <person name="Cao P."/>
            <person name="Chapman S."/>
            <person name="Cusick C."/>
            <person name="Shea T."/>
            <person name="Young S."/>
            <person name="Neafsey D."/>
            <person name="Nusbaum C."/>
            <person name="Birren B."/>
        </authorList>
    </citation>
    <scope>NUCLEOTIDE SEQUENCE [LARGE SCALE GENOMIC DNA]</scope>
    <source>
        <strain evidence="3">4G2_DIV0659</strain>
    </source>
</reference>
<protein>
    <submittedName>
        <fullName evidence="3">Uncharacterized protein</fullName>
    </submittedName>
</protein>
<gene>
    <name evidence="3" type="ORF">A5880_000839</name>
    <name evidence="2" type="ORF">A5880_002943</name>
</gene>
<organism evidence="3">
    <name type="scientific">Candidatus Enterococcus mansonii</name>
    <dbReference type="NCBI Taxonomy" id="1834181"/>
    <lineage>
        <taxon>Bacteria</taxon>
        <taxon>Bacillati</taxon>
        <taxon>Bacillota</taxon>
        <taxon>Bacilli</taxon>
        <taxon>Lactobacillales</taxon>
        <taxon>Enterococcaceae</taxon>
        <taxon>Enterococcus</taxon>
    </lineage>
</organism>
<dbReference type="EMBL" id="NGLE02000001">
    <property type="protein sequence ID" value="MEI5995353.1"/>
    <property type="molecule type" value="Genomic_DNA"/>
</dbReference>
<keyword evidence="1" id="KW-0732">Signal</keyword>
<dbReference type="OrthoDB" id="2185994at2"/>
<feature type="chain" id="PRO_5039383633" evidence="1">
    <location>
        <begin position="27"/>
        <end position="116"/>
    </location>
</feature>
<dbReference type="EMBL" id="NGLE01000001">
    <property type="protein sequence ID" value="OTO10156.1"/>
    <property type="molecule type" value="Genomic_DNA"/>
</dbReference>
<feature type="signal peptide" evidence="1">
    <location>
        <begin position="1"/>
        <end position="26"/>
    </location>
</feature>
<reference evidence="2 4" key="2">
    <citation type="submission" date="2018-07" db="EMBL/GenBank/DDBJ databases">
        <title>The Genome Sequence of Enterococcus sp. DIV0659b.</title>
        <authorList>
            <consortium name="The Broad Institute Genomics Platform"/>
            <consortium name="The Broad Institute Genomic Center for Infectious Diseases"/>
            <person name="Earl A."/>
            <person name="Manson A."/>
            <person name="Schwartman J."/>
            <person name="Gilmore M."/>
            <person name="Abouelleil A."/>
            <person name="Cao P."/>
            <person name="Chapman S."/>
            <person name="Cusick C."/>
            <person name="Shea T."/>
            <person name="Young S."/>
            <person name="Neafsey D."/>
            <person name="Nusbaum C."/>
            <person name="Birren B."/>
        </authorList>
    </citation>
    <scope>NUCLEOTIDE SEQUENCE [LARGE SCALE GENOMIC DNA]</scope>
    <source>
        <strain evidence="2 4">4G2_DIV0659</strain>
    </source>
</reference>
<evidence type="ECO:0000313" key="4">
    <source>
        <dbReference type="Proteomes" id="UP000195139"/>
    </source>
</evidence>
<dbReference type="RefSeq" id="WP_086329791.1">
    <property type="nucleotide sequence ID" value="NZ_NGLE02000001.1"/>
</dbReference>
<evidence type="ECO:0000313" key="2">
    <source>
        <dbReference type="EMBL" id="MEI5995353.1"/>
    </source>
</evidence>